<sequence>MAEYVAGKEYTPNSPFSVDRDKSLIDSHESQKRNSEYSTLLLRKDSLLSKELESWLNQSGYTLLWNSNRDYIIYNTITLQADKFDNVLNELGELFESENYGLVIKQYEVNKVIIIDSQ</sequence>
<feature type="compositionally biased region" description="Basic and acidic residues" evidence="1">
    <location>
        <begin position="18"/>
        <end position="34"/>
    </location>
</feature>
<comment type="caution">
    <text evidence="3">The sequence shown here is derived from an EMBL/GenBank/DDBJ whole genome shotgun (WGS) entry which is preliminary data.</text>
</comment>
<dbReference type="Gene3D" id="3.55.50.70">
    <property type="match status" value="1"/>
</dbReference>
<gene>
    <name evidence="3" type="ORF">G3V02_000308</name>
</gene>
<dbReference type="AlphaFoldDB" id="A0A5I2X8M7"/>
<evidence type="ECO:0000259" key="2">
    <source>
        <dbReference type="Pfam" id="PF10671"/>
    </source>
</evidence>
<feature type="domain" description="Toxin co-regulated pilus biosynthesis protein Q C-terminal" evidence="2">
    <location>
        <begin position="43"/>
        <end position="116"/>
    </location>
</feature>
<dbReference type="InterPro" id="IPR018927">
    <property type="entry name" value="Pilus_synth_Q_C"/>
</dbReference>
<evidence type="ECO:0000256" key="1">
    <source>
        <dbReference type="SAM" id="MobiDB-lite"/>
    </source>
</evidence>
<dbReference type="Pfam" id="PF10671">
    <property type="entry name" value="TcpQ"/>
    <property type="match status" value="1"/>
</dbReference>
<dbReference type="EMBL" id="DAARBX010000001">
    <property type="protein sequence ID" value="HAE1791673.1"/>
    <property type="molecule type" value="Genomic_DNA"/>
</dbReference>
<organism evidence="3">
    <name type="scientific">Salmonella enterica subsp. enterica serovar Ank</name>
    <dbReference type="NCBI Taxonomy" id="1173578"/>
    <lineage>
        <taxon>Bacteria</taxon>
        <taxon>Pseudomonadati</taxon>
        <taxon>Pseudomonadota</taxon>
        <taxon>Gammaproteobacteria</taxon>
        <taxon>Enterobacterales</taxon>
        <taxon>Enterobacteriaceae</taxon>
        <taxon>Salmonella</taxon>
    </lineage>
</organism>
<feature type="region of interest" description="Disordered" evidence="1">
    <location>
        <begin position="1"/>
        <end position="34"/>
    </location>
</feature>
<reference evidence="3" key="1">
    <citation type="journal article" date="2018" name="Genome Biol.">
        <title>SKESA: strategic k-mer extension for scrupulous assemblies.</title>
        <authorList>
            <person name="Souvorov A."/>
            <person name="Agarwala R."/>
            <person name="Lipman D.J."/>
        </authorList>
    </citation>
    <scope>NUCLEOTIDE SEQUENCE</scope>
    <source>
        <strain evidence="3">BCW_2640</strain>
    </source>
</reference>
<protein>
    <submittedName>
        <fullName evidence="3">Pilus assembly protein</fullName>
    </submittedName>
</protein>
<evidence type="ECO:0000313" key="3">
    <source>
        <dbReference type="EMBL" id="HAE1791673.1"/>
    </source>
</evidence>
<accession>A0A5I2X8M7</accession>
<reference evidence="3" key="2">
    <citation type="submission" date="2018-07" db="EMBL/GenBank/DDBJ databases">
        <authorList>
            <consortium name="NCBI Pathogen Detection Project"/>
        </authorList>
    </citation>
    <scope>NUCLEOTIDE SEQUENCE</scope>
    <source>
        <strain evidence="3">BCW_2640</strain>
    </source>
</reference>
<proteinExistence type="predicted"/>
<name>A0A5I2X8M7_SALET</name>